<dbReference type="OrthoDB" id="1453686at2"/>
<dbReference type="Proteomes" id="UP000184513">
    <property type="component" value="Unassembled WGS sequence"/>
</dbReference>
<proteinExistence type="predicted"/>
<evidence type="ECO:0000313" key="2">
    <source>
        <dbReference type="EMBL" id="SHN31639.1"/>
    </source>
</evidence>
<feature type="transmembrane region" description="Helical" evidence="1">
    <location>
        <begin position="42"/>
        <end position="66"/>
    </location>
</feature>
<keyword evidence="1" id="KW-1133">Transmembrane helix</keyword>
<protein>
    <submittedName>
        <fullName evidence="2">Uncharacterized protein</fullName>
    </submittedName>
</protein>
<dbReference type="STRING" id="388280.SAMN04488057_11954"/>
<keyword evidence="1" id="KW-0812">Transmembrane</keyword>
<dbReference type="AlphaFoldDB" id="A0A1M7QK23"/>
<keyword evidence="3" id="KW-1185">Reference proteome</keyword>
<evidence type="ECO:0000313" key="3">
    <source>
        <dbReference type="Proteomes" id="UP000184513"/>
    </source>
</evidence>
<name>A0A1M7QK23_9BACT</name>
<evidence type="ECO:0000256" key="1">
    <source>
        <dbReference type="SAM" id="Phobius"/>
    </source>
</evidence>
<keyword evidence="1" id="KW-0472">Membrane</keyword>
<accession>A0A1M7QK23</accession>
<dbReference type="EMBL" id="FRCY01000019">
    <property type="protein sequence ID" value="SHN31639.1"/>
    <property type="molecule type" value="Genomic_DNA"/>
</dbReference>
<reference evidence="2 3" key="1">
    <citation type="submission" date="2016-11" db="EMBL/GenBank/DDBJ databases">
        <authorList>
            <person name="Jaros S."/>
            <person name="Januszkiewicz K."/>
            <person name="Wedrychowicz H."/>
        </authorList>
    </citation>
    <scope>NUCLEOTIDE SEQUENCE [LARGE SCALE GENOMIC DNA]</scope>
    <source>
        <strain evidence="2 3">CGMCC 1.6102</strain>
    </source>
</reference>
<sequence>MSDLKKKWLIFAVSGLLLMGSGLSIFGESLLLKWDEQPFTDWFLWGTASLVVFNAGVSLFGKAVIYRFRMENEVKR</sequence>
<dbReference type="RefSeq" id="WP_073097649.1">
    <property type="nucleotide sequence ID" value="NZ_FRCY01000019.1"/>
</dbReference>
<gene>
    <name evidence="2" type="ORF">SAMN04488057_11954</name>
</gene>
<organism evidence="2 3">
    <name type="scientific">Cyclobacterium lianum</name>
    <dbReference type="NCBI Taxonomy" id="388280"/>
    <lineage>
        <taxon>Bacteria</taxon>
        <taxon>Pseudomonadati</taxon>
        <taxon>Bacteroidota</taxon>
        <taxon>Cytophagia</taxon>
        <taxon>Cytophagales</taxon>
        <taxon>Cyclobacteriaceae</taxon>
        <taxon>Cyclobacterium</taxon>
    </lineage>
</organism>